<evidence type="ECO:0000313" key="12">
    <source>
        <dbReference type="Proteomes" id="UP000233200"/>
    </source>
</evidence>
<dbReference type="Pfam" id="PF08080">
    <property type="entry name" value="zf-RNPHF"/>
    <property type="match status" value="1"/>
</dbReference>
<keyword evidence="2" id="KW-1017">Isopeptide bond</keyword>
<keyword evidence="7" id="KW-0007">Acetylation</keyword>
<evidence type="ECO:0000256" key="6">
    <source>
        <dbReference type="ARBA" id="ARBA00022884"/>
    </source>
</evidence>
<evidence type="ECO:0000313" key="11">
    <source>
        <dbReference type="Ensembl" id="ENSRROP00000034015.1"/>
    </source>
</evidence>
<sequence length="251" mass="27160">MALYSLEDLPLNAEIIGHRYIEIFKSSSAEARSHDRPGSGRGFNSIGRGAGFEKMRHGAYSEGYGAYDNYNGYGYGFGSDRFGRDLNYYFSGMSDHKYGDGGSTFQITTERSIHMCGLPYRATENDICNFFSLFNPVRVHIETGPDGTVTGEADVEFATHEYAVAAMSKDKANMQHSYVEPFLNSTAGASSSAYGSQMMGGMGLSIQSSYGGPASQQLRGGYGGGYGGHSSMSGYDQVLQENLCDFQSDIA</sequence>
<evidence type="ECO:0000256" key="4">
    <source>
        <dbReference type="ARBA" id="ARBA00022737"/>
    </source>
</evidence>
<dbReference type="SUPFAM" id="SSF54928">
    <property type="entry name" value="RNA-binding domain, RBD"/>
    <property type="match status" value="1"/>
</dbReference>
<dbReference type="GO" id="GO:0003723">
    <property type="term" value="F:RNA binding"/>
    <property type="evidence" value="ECO:0007669"/>
    <property type="project" value="UniProtKB-KW"/>
</dbReference>
<dbReference type="InterPro" id="IPR050666">
    <property type="entry name" value="ESRP"/>
</dbReference>
<dbReference type="InterPro" id="IPR035979">
    <property type="entry name" value="RBD_domain_sf"/>
</dbReference>
<organism evidence="11 12">
    <name type="scientific">Rhinopithecus roxellana</name>
    <name type="common">Golden snub-nosed monkey</name>
    <name type="synonym">Pygathrix roxellana</name>
    <dbReference type="NCBI Taxonomy" id="61622"/>
    <lineage>
        <taxon>Eukaryota</taxon>
        <taxon>Metazoa</taxon>
        <taxon>Chordata</taxon>
        <taxon>Craniata</taxon>
        <taxon>Vertebrata</taxon>
        <taxon>Euteleostomi</taxon>
        <taxon>Mammalia</taxon>
        <taxon>Eutheria</taxon>
        <taxon>Euarchontoglires</taxon>
        <taxon>Primates</taxon>
        <taxon>Haplorrhini</taxon>
        <taxon>Catarrhini</taxon>
        <taxon>Cercopithecidae</taxon>
        <taxon>Colobinae</taxon>
        <taxon>Rhinopithecus</taxon>
    </lineage>
</organism>
<dbReference type="PANTHER" id="PTHR13976">
    <property type="entry name" value="HETEROGENEOUS NUCLEAR RIBONUCLEOPROTEIN-RELATED"/>
    <property type="match status" value="1"/>
</dbReference>
<keyword evidence="5" id="KW-0832">Ubl conjugation</keyword>
<evidence type="ECO:0000256" key="3">
    <source>
        <dbReference type="ARBA" id="ARBA00022553"/>
    </source>
</evidence>
<evidence type="ECO:0000256" key="5">
    <source>
        <dbReference type="ARBA" id="ARBA00022843"/>
    </source>
</evidence>
<keyword evidence="8" id="KW-0539">Nucleus</keyword>
<dbReference type="AlphaFoldDB" id="A0A2K6QYY8"/>
<comment type="subcellular location">
    <subcellularLocation>
        <location evidence="1">Nucleus</location>
        <location evidence="1">Nucleoplasm</location>
    </subcellularLocation>
</comment>
<dbReference type="InterPro" id="IPR000504">
    <property type="entry name" value="RRM_dom"/>
</dbReference>
<protein>
    <recommendedName>
        <fullName evidence="10">RRM domain-containing protein</fullName>
    </recommendedName>
</protein>
<dbReference type="GeneTree" id="ENSGT00940000153503"/>
<evidence type="ECO:0000256" key="2">
    <source>
        <dbReference type="ARBA" id="ARBA00022499"/>
    </source>
</evidence>
<dbReference type="InterPro" id="IPR012996">
    <property type="entry name" value="Znf_CHHC"/>
</dbReference>
<dbReference type="InterPro" id="IPR012677">
    <property type="entry name" value="Nucleotide-bd_a/b_plait_sf"/>
</dbReference>
<keyword evidence="9" id="KW-0687">Ribonucleoprotein</keyword>
<dbReference type="SMART" id="SM00360">
    <property type="entry name" value="RRM"/>
    <property type="match status" value="1"/>
</dbReference>
<proteinExistence type="predicted"/>
<evidence type="ECO:0000256" key="7">
    <source>
        <dbReference type="ARBA" id="ARBA00022990"/>
    </source>
</evidence>
<evidence type="ECO:0000256" key="9">
    <source>
        <dbReference type="ARBA" id="ARBA00023274"/>
    </source>
</evidence>
<dbReference type="Ensembl" id="ENSRROT00000058457.1">
    <property type="protein sequence ID" value="ENSRROP00000034015.1"/>
    <property type="gene ID" value="ENSRROG00000040571.1"/>
</dbReference>
<evidence type="ECO:0000256" key="8">
    <source>
        <dbReference type="ARBA" id="ARBA00023242"/>
    </source>
</evidence>
<keyword evidence="3" id="KW-0597">Phosphoprotein</keyword>
<keyword evidence="4" id="KW-0677">Repeat</keyword>
<dbReference type="GO" id="GO:0005654">
    <property type="term" value="C:nucleoplasm"/>
    <property type="evidence" value="ECO:0007669"/>
    <property type="project" value="UniProtKB-SubCell"/>
</dbReference>
<accession>A0A2K6QYY8</accession>
<keyword evidence="6" id="KW-0694">RNA-binding</keyword>
<evidence type="ECO:0000259" key="10">
    <source>
        <dbReference type="SMART" id="SM00360"/>
    </source>
</evidence>
<evidence type="ECO:0000256" key="1">
    <source>
        <dbReference type="ARBA" id="ARBA00004642"/>
    </source>
</evidence>
<keyword evidence="12" id="KW-1185">Reference proteome</keyword>
<reference evidence="11" key="1">
    <citation type="submission" date="2025-08" db="UniProtKB">
        <authorList>
            <consortium name="Ensembl"/>
        </authorList>
    </citation>
    <scope>IDENTIFICATION</scope>
</reference>
<dbReference type="Proteomes" id="UP000233200">
    <property type="component" value="Unplaced"/>
</dbReference>
<dbReference type="Gene3D" id="3.30.70.330">
    <property type="match status" value="1"/>
</dbReference>
<feature type="domain" description="RRM" evidence="10">
    <location>
        <begin position="112"/>
        <end position="182"/>
    </location>
</feature>
<name>A0A2K6QYY8_RHIRO</name>
<dbReference type="GO" id="GO:1990904">
    <property type="term" value="C:ribonucleoprotein complex"/>
    <property type="evidence" value="ECO:0007669"/>
    <property type="project" value="UniProtKB-KW"/>
</dbReference>
<reference evidence="11" key="2">
    <citation type="submission" date="2025-09" db="UniProtKB">
        <authorList>
            <consortium name="Ensembl"/>
        </authorList>
    </citation>
    <scope>IDENTIFICATION</scope>
</reference>
<dbReference type="Pfam" id="PF00076">
    <property type="entry name" value="RRM_1"/>
    <property type="match status" value="1"/>
</dbReference>